<dbReference type="OrthoDB" id="407221at2759"/>
<dbReference type="Pfam" id="PF00886">
    <property type="entry name" value="Ribosomal_S16"/>
    <property type="match status" value="1"/>
</dbReference>
<evidence type="ECO:0000256" key="3">
    <source>
        <dbReference type="ARBA" id="ARBA00023274"/>
    </source>
</evidence>
<dbReference type="PANTHER" id="PTHR12919:SF20">
    <property type="entry name" value="SMALL RIBOSOMAL SUBUNIT PROTEIN BS16M"/>
    <property type="match status" value="1"/>
</dbReference>
<dbReference type="InterPro" id="IPR000307">
    <property type="entry name" value="Ribosomal_bS16"/>
</dbReference>
<dbReference type="InterPro" id="IPR023803">
    <property type="entry name" value="Ribosomal_bS16_dom_sf"/>
</dbReference>
<evidence type="ECO:0000313" key="6">
    <source>
        <dbReference type="Proteomes" id="UP000037460"/>
    </source>
</evidence>
<keyword evidence="3" id="KW-0687">Ribonucleoprotein</keyword>
<keyword evidence="2 5" id="KW-0689">Ribosomal protein</keyword>
<dbReference type="GO" id="GO:0015935">
    <property type="term" value="C:small ribosomal subunit"/>
    <property type="evidence" value="ECO:0007669"/>
    <property type="project" value="TreeGrafter"/>
</dbReference>
<dbReference type="GO" id="GO:0032543">
    <property type="term" value="P:mitochondrial translation"/>
    <property type="evidence" value="ECO:0007669"/>
    <property type="project" value="TreeGrafter"/>
</dbReference>
<dbReference type="Proteomes" id="UP000037460">
    <property type="component" value="Unassembled WGS sequence"/>
</dbReference>
<organism evidence="5 6">
    <name type="scientific">Chrysochromulina tobinii</name>
    <dbReference type="NCBI Taxonomy" id="1460289"/>
    <lineage>
        <taxon>Eukaryota</taxon>
        <taxon>Haptista</taxon>
        <taxon>Haptophyta</taxon>
        <taxon>Prymnesiophyceae</taxon>
        <taxon>Prymnesiales</taxon>
        <taxon>Chrysochromulinaceae</taxon>
        <taxon>Chrysochromulina</taxon>
    </lineage>
</organism>
<feature type="compositionally biased region" description="Low complexity" evidence="4">
    <location>
        <begin position="124"/>
        <end position="137"/>
    </location>
</feature>
<dbReference type="AlphaFoldDB" id="A0A0M0JL39"/>
<proteinExistence type="inferred from homology"/>
<dbReference type="EMBL" id="JWZX01002772">
    <property type="protein sequence ID" value="KOO27027.1"/>
    <property type="molecule type" value="Genomic_DNA"/>
</dbReference>
<keyword evidence="6" id="KW-1185">Reference proteome</keyword>
<protein>
    <submittedName>
        <fullName evidence="5">28s ribosomal protein mitochondrial-like protein</fullName>
    </submittedName>
</protein>
<evidence type="ECO:0000256" key="4">
    <source>
        <dbReference type="SAM" id="MobiDB-lite"/>
    </source>
</evidence>
<sequence>MSLSNRGPSSLRISLQRFGRIHRPVYRIVAKSRYSSRDGKFHEILGTYDPIPDMHGNKQVSLKIDRIKHWMMVGAEPSERVAKLLGIAEVLPPAPRRVPPRVPFDVLFPREEADSDAESVEGTSAADGAAASSSGAAPEQKPS</sequence>
<dbReference type="HAMAP" id="MF_00385">
    <property type="entry name" value="Ribosomal_bS16"/>
    <property type="match status" value="1"/>
</dbReference>
<comment type="caution">
    <text evidence="5">The sequence shown here is derived from an EMBL/GenBank/DDBJ whole genome shotgun (WGS) entry which is preliminary data.</text>
</comment>
<gene>
    <name evidence="5" type="ORF">Ctob_002862</name>
</gene>
<evidence type="ECO:0000313" key="5">
    <source>
        <dbReference type="EMBL" id="KOO27027.1"/>
    </source>
</evidence>
<dbReference type="PANTHER" id="PTHR12919">
    <property type="entry name" value="30S RIBOSOMAL PROTEIN S16"/>
    <property type="match status" value="1"/>
</dbReference>
<accession>A0A0M0JL39</accession>
<feature type="region of interest" description="Disordered" evidence="4">
    <location>
        <begin position="109"/>
        <end position="143"/>
    </location>
</feature>
<evidence type="ECO:0000256" key="2">
    <source>
        <dbReference type="ARBA" id="ARBA00022980"/>
    </source>
</evidence>
<dbReference type="GO" id="GO:0003735">
    <property type="term" value="F:structural constituent of ribosome"/>
    <property type="evidence" value="ECO:0007669"/>
    <property type="project" value="InterPro"/>
</dbReference>
<comment type="similarity">
    <text evidence="1">Belongs to the bacterial ribosomal protein bS16 family.</text>
</comment>
<reference evidence="6" key="1">
    <citation type="journal article" date="2015" name="PLoS Genet.">
        <title>Genome Sequence and Transcriptome Analyses of Chrysochromulina tobin: Metabolic Tools for Enhanced Algal Fitness in the Prominent Order Prymnesiales (Haptophyceae).</title>
        <authorList>
            <person name="Hovde B.T."/>
            <person name="Deodato C.R."/>
            <person name="Hunsperger H.M."/>
            <person name="Ryken S.A."/>
            <person name="Yost W."/>
            <person name="Jha R.K."/>
            <person name="Patterson J."/>
            <person name="Monnat R.J. Jr."/>
            <person name="Barlow S.B."/>
            <person name="Starkenburg S.R."/>
            <person name="Cattolico R.A."/>
        </authorList>
    </citation>
    <scope>NUCLEOTIDE SEQUENCE</scope>
    <source>
        <strain evidence="6">CCMP291</strain>
    </source>
</reference>
<name>A0A0M0JL39_9EUKA</name>
<evidence type="ECO:0000256" key="1">
    <source>
        <dbReference type="ARBA" id="ARBA00006668"/>
    </source>
</evidence>
<dbReference type="SUPFAM" id="SSF54565">
    <property type="entry name" value="Ribosomal protein S16"/>
    <property type="match status" value="1"/>
</dbReference>
<dbReference type="GO" id="GO:0005739">
    <property type="term" value="C:mitochondrion"/>
    <property type="evidence" value="ECO:0007669"/>
    <property type="project" value="GOC"/>
</dbReference>
<dbReference type="Gene3D" id="3.30.1320.10">
    <property type="match status" value="1"/>
</dbReference>
<dbReference type="NCBIfam" id="TIGR00002">
    <property type="entry name" value="S16"/>
    <property type="match status" value="1"/>
</dbReference>